<feature type="region of interest" description="Disordered" evidence="1">
    <location>
        <begin position="107"/>
        <end position="166"/>
    </location>
</feature>
<name>A0AAN6JUY0_9PEZI</name>
<feature type="compositionally biased region" description="Acidic residues" evidence="1">
    <location>
        <begin position="121"/>
        <end position="144"/>
    </location>
</feature>
<dbReference type="EMBL" id="JAUJLE010001189">
    <property type="protein sequence ID" value="KAK0949394.1"/>
    <property type="molecule type" value="Genomic_DNA"/>
</dbReference>
<dbReference type="AlphaFoldDB" id="A0AAN6JUY0"/>
<feature type="non-terminal residue" evidence="2">
    <location>
        <position position="237"/>
    </location>
</feature>
<comment type="caution">
    <text evidence="2">The sequence shown here is derived from an EMBL/GenBank/DDBJ whole genome shotgun (WGS) entry which is preliminary data.</text>
</comment>
<accession>A0AAN6JUY0</accession>
<dbReference type="Proteomes" id="UP001175353">
    <property type="component" value="Unassembled WGS sequence"/>
</dbReference>
<organism evidence="2 3">
    <name type="scientific">Friedmanniomyces endolithicus</name>
    <dbReference type="NCBI Taxonomy" id="329885"/>
    <lineage>
        <taxon>Eukaryota</taxon>
        <taxon>Fungi</taxon>
        <taxon>Dikarya</taxon>
        <taxon>Ascomycota</taxon>
        <taxon>Pezizomycotina</taxon>
        <taxon>Dothideomycetes</taxon>
        <taxon>Dothideomycetidae</taxon>
        <taxon>Mycosphaerellales</taxon>
        <taxon>Teratosphaeriaceae</taxon>
        <taxon>Friedmanniomyces</taxon>
    </lineage>
</organism>
<proteinExistence type="predicted"/>
<gene>
    <name evidence="2" type="ORF">LTR91_026495</name>
</gene>
<protein>
    <submittedName>
        <fullName evidence="2">Uncharacterized protein</fullName>
    </submittedName>
</protein>
<keyword evidence="3" id="KW-1185">Reference proteome</keyword>
<evidence type="ECO:0000313" key="2">
    <source>
        <dbReference type="EMBL" id="KAK0949394.1"/>
    </source>
</evidence>
<evidence type="ECO:0000313" key="3">
    <source>
        <dbReference type="Proteomes" id="UP001175353"/>
    </source>
</evidence>
<reference evidence="2" key="1">
    <citation type="submission" date="2023-06" db="EMBL/GenBank/DDBJ databases">
        <title>Black Yeasts Isolated from many extreme environments.</title>
        <authorList>
            <person name="Coleine C."/>
            <person name="Stajich J.E."/>
            <person name="Selbmann L."/>
        </authorList>
    </citation>
    <scope>NUCLEOTIDE SEQUENCE</scope>
    <source>
        <strain evidence="2">CCFEE 5200</strain>
    </source>
</reference>
<evidence type="ECO:0000256" key="1">
    <source>
        <dbReference type="SAM" id="MobiDB-lite"/>
    </source>
</evidence>
<sequence>MTALMRQLVKLYAPLARNGLFPAAQSLVLAAVYDGQYALPDQIGLLARLLRRLQLRSQVLRYPVLPEGADRRIGETSIVIQGVQGSAPDVHVNSRLIRLSGLAQPSSAPVAVTETGSARQEDEDGEDDGDDDGDDDDEESVDADSSDRRQGVEAGGGTGEGQSRTSLPDVETALINAYVAAQLTEQQARSQSSRRITQTMRLYSCTRRAAIAALYRLLQQQRRVAPQIQRAAQQQHQ</sequence>